<evidence type="ECO:0000256" key="3">
    <source>
        <dbReference type="ARBA" id="ARBA00022691"/>
    </source>
</evidence>
<dbReference type="Proteomes" id="UP001054925">
    <property type="component" value="Unassembled WGS sequence"/>
</dbReference>
<comment type="similarity">
    <text evidence="5">Belongs to the protein N5-glutamine methyltransferase family. PrmC subfamily.</text>
</comment>
<accession>A0AAV5G862</accession>
<dbReference type="InterPro" id="IPR007848">
    <property type="entry name" value="Small_mtfrase_dom"/>
</dbReference>
<keyword evidence="1 5" id="KW-0489">Methyltransferase</keyword>
<dbReference type="GO" id="GO:0003676">
    <property type="term" value="F:nucleic acid binding"/>
    <property type="evidence" value="ECO:0007669"/>
    <property type="project" value="InterPro"/>
</dbReference>
<evidence type="ECO:0000256" key="5">
    <source>
        <dbReference type="HAMAP-Rule" id="MF_02126"/>
    </source>
</evidence>
<dbReference type="PROSITE" id="PS00092">
    <property type="entry name" value="N6_MTASE"/>
    <property type="match status" value="1"/>
</dbReference>
<dbReference type="EMBL" id="BQKK01000002">
    <property type="protein sequence ID" value="GJN42848.1"/>
    <property type="molecule type" value="Genomic_DNA"/>
</dbReference>
<evidence type="ECO:0000256" key="4">
    <source>
        <dbReference type="ARBA" id="ARBA00048391"/>
    </source>
</evidence>
<gene>
    <name evidence="5 8" type="primary">prmC</name>
    <name evidence="8" type="ORF">CAT723_13270</name>
</gene>
<feature type="binding site" evidence="5">
    <location>
        <position position="196"/>
    </location>
    <ligand>
        <name>S-adenosyl-L-methionine</name>
        <dbReference type="ChEBI" id="CHEBI:59789"/>
    </ligand>
</feature>
<dbReference type="GO" id="GO:0032259">
    <property type="term" value="P:methylation"/>
    <property type="evidence" value="ECO:0007669"/>
    <property type="project" value="UniProtKB-KW"/>
</dbReference>
<dbReference type="PANTHER" id="PTHR18895:SF74">
    <property type="entry name" value="MTRF1L RELEASE FACTOR GLUTAMINE METHYLTRANSFERASE"/>
    <property type="match status" value="1"/>
</dbReference>
<comment type="caution">
    <text evidence="8">The sequence shown here is derived from an EMBL/GenBank/DDBJ whole genome shotgun (WGS) entry which is preliminary data.</text>
</comment>
<evidence type="ECO:0000259" key="6">
    <source>
        <dbReference type="Pfam" id="PF05175"/>
    </source>
</evidence>
<dbReference type="NCBIfam" id="TIGR00536">
    <property type="entry name" value="hemK_fam"/>
    <property type="match status" value="1"/>
</dbReference>
<name>A0AAV5G862_CORAM</name>
<feature type="binding site" evidence="5">
    <location>
        <begin position="196"/>
        <end position="199"/>
    </location>
    <ligand>
        <name>substrate</name>
    </ligand>
</feature>
<dbReference type="InterPro" id="IPR004556">
    <property type="entry name" value="HemK-like"/>
</dbReference>
<dbReference type="InterPro" id="IPR002052">
    <property type="entry name" value="DNA_methylase_N6_adenine_CS"/>
</dbReference>
<reference evidence="8" key="1">
    <citation type="submission" date="2021-12" db="EMBL/GenBank/DDBJ databases">
        <title>Draft genome sequence of Corynebacterium ammoniagenes strain T-723.</title>
        <authorList>
            <person name="Matsuzawa M."/>
            <person name="Hiratani M."/>
            <person name="Abe I."/>
            <person name="Tsuji Y."/>
            <person name="Nakamura J."/>
        </authorList>
    </citation>
    <scope>NUCLEOTIDE SEQUENCE</scope>
    <source>
        <strain evidence="8">T-723</strain>
    </source>
</reference>
<evidence type="ECO:0000313" key="9">
    <source>
        <dbReference type="Proteomes" id="UP001054925"/>
    </source>
</evidence>
<proteinExistence type="inferred from homology"/>
<dbReference type="InterPro" id="IPR040758">
    <property type="entry name" value="PrmC_N"/>
</dbReference>
<dbReference type="Gene3D" id="1.10.8.10">
    <property type="entry name" value="DNA helicase RuvA subunit, C-terminal domain"/>
    <property type="match status" value="1"/>
</dbReference>
<dbReference type="Pfam" id="PF17827">
    <property type="entry name" value="PrmC_N"/>
    <property type="match status" value="1"/>
</dbReference>
<dbReference type="NCBIfam" id="TIGR03534">
    <property type="entry name" value="RF_mod_PrmC"/>
    <property type="match status" value="1"/>
</dbReference>
<dbReference type="CDD" id="cd02440">
    <property type="entry name" value="AdoMet_MTases"/>
    <property type="match status" value="1"/>
</dbReference>
<dbReference type="EC" id="2.1.1.297" evidence="5"/>
<dbReference type="Gene3D" id="3.40.50.150">
    <property type="entry name" value="Vaccinia Virus protein VP39"/>
    <property type="match status" value="1"/>
</dbReference>
<keyword evidence="2 5" id="KW-0808">Transferase</keyword>
<evidence type="ECO:0000259" key="7">
    <source>
        <dbReference type="Pfam" id="PF17827"/>
    </source>
</evidence>
<evidence type="ECO:0000256" key="1">
    <source>
        <dbReference type="ARBA" id="ARBA00022603"/>
    </source>
</evidence>
<evidence type="ECO:0000256" key="2">
    <source>
        <dbReference type="ARBA" id="ARBA00022679"/>
    </source>
</evidence>
<sequence>MSHQATFAEALRIAAERLRAAGIDSADWDARMLLAHVLGVGHMDIPLGAQATDIEQFDGLISRRVEREPLQHIMGTAAFGPLDLEVGPGVFIPRPETESLADWAVNYLQKNHPRHQETPPVVVDLCTGSGALAAYISYYRPDARIIAVELSDASLTFTHRNLAGTSVEIVQADVTSPELLDKLSAVVGQVDLVVTNPPYVPEEPNLAPEVYFDPHDAVFSGDDGMDVIHAMMPNIVALLRPGARVGIEHDDTTSVAVQETARDAGLVNVSPLKDLGGTARFVLAEAPSGS</sequence>
<evidence type="ECO:0000313" key="8">
    <source>
        <dbReference type="EMBL" id="GJN42848.1"/>
    </source>
</evidence>
<organism evidence="8 9">
    <name type="scientific">Corynebacterium ammoniagenes</name>
    <name type="common">Brevibacterium ammoniagenes</name>
    <dbReference type="NCBI Taxonomy" id="1697"/>
    <lineage>
        <taxon>Bacteria</taxon>
        <taxon>Bacillati</taxon>
        <taxon>Actinomycetota</taxon>
        <taxon>Actinomycetes</taxon>
        <taxon>Mycobacteriales</taxon>
        <taxon>Corynebacteriaceae</taxon>
        <taxon>Corynebacterium</taxon>
    </lineage>
</organism>
<protein>
    <recommendedName>
        <fullName evidence="5">Release factor glutamine methyltransferase</fullName>
        <shortName evidence="5">RF MTase</shortName>
        <ecNumber evidence="5">2.1.1.297</ecNumber>
    </recommendedName>
    <alternativeName>
        <fullName evidence="5">N5-glutamine methyltransferase PrmC</fullName>
    </alternativeName>
    <alternativeName>
        <fullName evidence="5">Protein-(glutamine-N5) MTase PrmC</fullName>
    </alternativeName>
    <alternativeName>
        <fullName evidence="5">Protein-glutamine N-methyltransferase PrmC</fullName>
    </alternativeName>
</protein>
<dbReference type="GO" id="GO:0102559">
    <property type="term" value="F:peptide chain release factor N(5)-glutamine methyltransferase activity"/>
    <property type="evidence" value="ECO:0007669"/>
    <property type="project" value="UniProtKB-EC"/>
</dbReference>
<dbReference type="InterPro" id="IPR019874">
    <property type="entry name" value="RF_methyltr_PrmC"/>
</dbReference>
<dbReference type="Pfam" id="PF05175">
    <property type="entry name" value="MTS"/>
    <property type="match status" value="1"/>
</dbReference>
<dbReference type="InterPro" id="IPR050320">
    <property type="entry name" value="N5-glutamine_MTase"/>
</dbReference>
<keyword evidence="3 5" id="KW-0949">S-adenosyl-L-methionine</keyword>
<comment type="function">
    <text evidence="5">Methylates the class 1 translation termination release factors RF1/PrfA and RF2/PrfB on the glutamine residue of the universally conserved GGQ motif.</text>
</comment>
<comment type="catalytic activity">
    <reaction evidence="4 5">
        <text>L-glutaminyl-[peptide chain release factor] + S-adenosyl-L-methionine = N(5)-methyl-L-glutaminyl-[peptide chain release factor] + S-adenosyl-L-homocysteine + H(+)</text>
        <dbReference type="Rhea" id="RHEA:42896"/>
        <dbReference type="Rhea" id="RHEA-COMP:10271"/>
        <dbReference type="Rhea" id="RHEA-COMP:10272"/>
        <dbReference type="ChEBI" id="CHEBI:15378"/>
        <dbReference type="ChEBI" id="CHEBI:30011"/>
        <dbReference type="ChEBI" id="CHEBI:57856"/>
        <dbReference type="ChEBI" id="CHEBI:59789"/>
        <dbReference type="ChEBI" id="CHEBI:61891"/>
        <dbReference type="EC" id="2.1.1.297"/>
    </reaction>
</comment>
<dbReference type="SUPFAM" id="SSF53335">
    <property type="entry name" value="S-adenosyl-L-methionine-dependent methyltransferases"/>
    <property type="match status" value="1"/>
</dbReference>
<dbReference type="InterPro" id="IPR029063">
    <property type="entry name" value="SAM-dependent_MTases_sf"/>
</dbReference>
<dbReference type="HAMAP" id="MF_02126">
    <property type="entry name" value="RF_methyltr_PrmC"/>
    <property type="match status" value="1"/>
</dbReference>
<feature type="domain" description="Release factor glutamine methyltransferase N-terminal" evidence="7">
    <location>
        <begin position="9"/>
        <end position="75"/>
    </location>
</feature>
<dbReference type="PANTHER" id="PTHR18895">
    <property type="entry name" value="HEMK METHYLTRANSFERASE"/>
    <property type="match status" value="1"/>
</dbReference>
<dbReference type="RefSeq" id="WP_003848668.1">
    <property type="nucleotide sequence ID" value="NZ_BQKK01000002.1"/>
</dbReference>
<feature type="domain" description="Methyltransferase small" evidence="6">
    <location>
        <begin position="120"/>
        <end position="200"/>
    </location>
</feature>
<dbReference type="AlphaFoldDB" id="A0AAV5G862"/>
<comment type="caution">
    <text evidence="5">Lacks conserved residue(s) required for the propagation of feature annotation.</text>
</comment>
<feature type="binding site" evidence="5">
    <location>
        <position position="149"/>
    </location>
    <ligand>
        <name>S-adenosyl-L-methionine</name>
        <dbReference type="ChEBI" id="CHEBI:59789"/>
    </ligand>
</feature>